<accession>A0A553HMT8</accession>
<dbReference type="PANTHER" id="PTHR43986">
    <property type="entry name" value="ELONGATION FACTOR 1-GAMMA"/>
    <property type="match status" value="1"/>
</dbReference>
<evidence type="ECO:0000313" key="4">
    <source>
        <dbReference type="EMBL" id="TRX89236.1"/>
    </source>
</evidence>
<dbReference type="SUPFAM" id="SSF47616">
    <property type="entry name" value="GST C-terminal domain-like"/>
    <property type="match status" value="1"/>
</dbReference>
<dbReference type="AlphaFoldDB" id="A0A553HMT8"/>
<dbReference type="PANTHER" id="PTHR43986:SF1">
    <property type="entry name" value="ELONGATION FACTOR 1-GAMMA"/>
    <property type="match status" value="1"/>
</dbReference>
<gene>
    <name evidence="4" type="ORF">FHL15_009934</name>
</gene>
<dbReference type="CDD" id="cd03181">
    <property type="entry name" value="GST_C_EF1Bgamma_like"/>
    <property type="match status" value="1"/>
</dbReference>
<dbReference type="GO" id="GO:0005634">
    <property type="term" value="C:nucleus"/>
    <property type="evidence" value="ECO:0007669"/>
    <property type="project" value="TreeGrafter"/>
</dbReference>
<comment type="caution">
    <text evidence="4">The sequence shown here is derived from an EMBL/GenBank/DDBJ whole genome shotgun (WGS) entry which is preliminary data.</text>
</comment>
<dbReference type="InterPro" id="IPR004046">
    <property type="entry name" value="GST_C"/>
</dbReference>
<dbReference type="SUPFAM" id="SSF52833">
    <property type="entry name" value="Thioredoxin-like"/>
    <property type="match status" value="1"/>
</dbReference>
<organism evidence="4 5">
    <name type="scientific">Xylaria flabelliformis</name>
    <dbReference type="NCBI Taxonomy" id="2512241"/>
    <lineage>
        <taxon>Eukaryota</taxon>
        <taxon>Fungi</taxon>
        <taxon>Dikarya</taxon>
        <taxon>Ascomycota</taxon>
        <taxon>Pezizomycotina</taxon>
        <taxon>Sordariomycetes</taxon>
        <taxon>Xylariomycetidae</taxon>
        <taxon>Xylariales</taxon>
        <taxon>Xylariaceae</taxon>
        <taxon>Xylaria</taxon>
    </lineage>
</organism>
<sequence length="216" mass="24302">MGYTFYGYEAAAGGLDLNEFTVIPRKNINRDILLERFPRSSGKIPALESPEVRLTETIAIAVYLVRVSGSDKLLGNGSPKQEAEVLSWASWANQEFLGTLAKWFLPLIPDFSMPAPYDYNSIEAGKRASLSMLETLEASLGDKTYFVGQGVTLADIFVAVVLSRGLEWVLDETWRNQHPHCMRHFDMMRQWGPVHRVIPEFKLIKKETPNLLKLGG</sequence>
<comment type="similarity">
    <text evidence="1 2">Belongs to the GST superfamily.</text>
</comment>
<dbReference type="Pfam" id="PF00043">
    <property type="entry name" value="GST_C"/>
    <property type="match status" value="1"/>
</dbReference>
<dbReference type="InterPro" id="IPR036249">
    <property type="entry name" value="Thioredoxin-like_sf"/>
</dbReference>
<feature type="domain" description="GST C-terminal" evidence="3">
    <location>
        <begin position="78"/>
        <end position="210"/>
    </location>
</feature>
<evidence type="ECO:0000256" key="2">
    <source>
        <dbReference type="RuleBase" id="RU003494"/>
    </source>
</evidence>
<proteinExistence type="inferred from homology"/>
<dbReference type="InterPro" id="IPR004045">
    <property type="entry name" value="Glutathione_S-Trfase_N"/>
</dbReference>
<dbReference type="PROSITE" id="PS50405">
    <property type="entry name" value="GST_CTER"/>
    <property type="match status" value="1"/>
</dbReference>
<dbReference type="GO" id="GO:0005737">
    <property type="term" value="C:cytoplasm"/>
    <property type="evidence" value="ECO:0007669"/>
    <property type="project" value="TreeGrafter"/>
</dbReference>
<dbReference type="EMBL" id="VFLP01000071">
    <property type="protein sequence ID" value="TRX89236.1"/>
    <property type="molecule type" value="Genomic_DNA"/>
</dbReference>
<name>A0A553HMT8_9PEZI</name>
<dbReference type="Pfam" id="PF02798">
    <property type="entry name" value="GST_N"/>
    <property type="match status" value="1"/>
</dbReference>
<dbReference type="InterPro" id="IPR010987">
    <property type="entry name" value="Glutathione-S-Trfase_C-like"/>
</dbReference>
<protein>
    <recommendedName>
        <fullName evidence="3">GST C-terminal domain-containing protein</fullName>
    </recommendedName>
</protein>
<dbReference type="Proteomes" id="UP000319160">
    <property type="component" value="Unassembled WGS sequence"/>
</dbReference>
<dbReference type="OrthoDB" id="249703at2759"/>
<evidence type="ECO:0000259" key="3">
    <source>
        <dbReference type="PROSITE" id="PS50405"/>
    </source>
</evidence>
<reference evidence="5" key="1">
    <citation type="submission" date="2019-06" db="EMBL/GenBank/DDBJ databases">
        <title>Draft genome sequence of the griseofulvin-producing fungus Xylaria cubensis strain G536.</title>
        <authorList>
            <person name="Mead M.E."/>
            <person name="Raja H.A."/>
            <person name="Steenwyk J.L."/>
            <person name="Knowles S.L."/>
            <person name="Oberlies N.H."/>
            <person name="Rokas A."/>
        </authorList>
    </citation>
    <scope>NUCLEOTIDE SEQUENCE [LARGE SCALE GENOMIC DNA]</scope>
    <source>
        <strain evidence="5">G536</strain>
    </source>
</reference>
<dbReference type="InterPro" id="IPR036282">
    <property type="entry name" value="Glutathione-S-Trfase_C_sf"/>
</dbReference>
<evidence type="ECO:0000313" key="5">
    <source>
        <dbReference type="Proteomes" id="UP000319160"/>
    </source>
</evidence>
<dbReference type="STRING" id="2512241.A0A553HMT8"/>
<keyword evidence="5" id="KW-1185">Reference proteome</keyword>
<evidence type="ECO:0000256" key="1">
    <source>
        <dbReference type="ARBA" id="ARBA00007409"/>
    </source>
</evidence>
<dbReference type="GO" id="GO:0006414">
    <property type="term" value="P:translational elongation"/>
    <property type="evidence" value="ECO:0007669"/>
    <property type="project" value="TreeGrafter"/>
</dbReference>
<dbReference type="Gene3D" id="1.20.1050.10">
    <property type="match status" value="1"/>
</dbReference>
<dbReference type="InterPro" id="IPR050802">
    <property type="entry name" value="EF-GSTs"/>
</dbReference>